<dbReference type="SMART" id="SM00045">
    <property type="entry name" value="DAGKa"/>
    <property type="match status" value="1"/>
</dbReference>
<evidence type="ECO:0000259" key="9">
    <source>
        <dbReference type="PROSITE" id="PS50146"/>
    </source>
</evidence>
<dbReference type="PROSITE" id="PS50146">
    <property type="entry name" value="DAGK"/>
    <property type="match status" value="1"/>
</dbReference>
<evidence type="ECO:0000256" key="1">
    <source>
        <dbReference type="ARBA" id="ARBA00001383"/>
    </source>
</evidence>
<dbReference type="PANTHER" id="PTHR11255:SF80">
    <property type="entry name" value="EYE-SPECIFIC DIACYLGLYCEROL KINASE"/>
    <property type="match status" value="1"/>
</dbReference>
<keyword evidence="5 7" id="KW-0418">Kinase</keyword>
<dbReference type="SUPFAM" id="SSF111331">
    <property type="entry name" value="NAD kinase/diacylglycerol kinase-like"/>
    <property type="match status" value="1"/>
</dbReference>
<comment type="catalytic activity">
    <reaction evidence="1 7">
        <text>a 1,2-diacyl-sn-glycerol + ATP = a 1,2-diacyl-sn-glycero-3-phosphate + ADP + H(+)</text>
        <dbReference type="Rhea" id="RHEA:10272"/>
        <dbReference type="ChEBI" id="CHEBI:15378"/>
        <dbReference type="ChEBI" id="CHEBI:17815"/>
        <dbReference type="ChEBI" id="CHEBI:30616"/>
        <dbReference type="ChEBI" id="CHEBI:58608"/>
        <dbReference type="ChEBI" id="CHEBI:456216"/>
        <dbReference type="EC" id="2.7.1.107"/>
    </reaction>
</comment>
<dbReference type="CDD" id="cd20802">
    <property type="entry name" value="C1_DGK_typeIV_rpt1"/>
    <property type="match status" value="1"/>
</dbReference>
<proteinExistence type="inferred from homology"/>
<protein>
    <recommendedName>
        <fullName evidence="7">Diacylglycerol kinase</fullName>
        <shortName evidence="7">DAG kinase</shortName>
        <ecNumber evidence="7">2.7.1.107</ecNumber>
    </recommendedName>
</protein>
<dbReference type="GO" id="GO:0005886">
    <property type="term" value="C:plasma membrane"/>
    <property type="evidence" value="ECO:0007669"/>
    <property type="project" value="TreeGrafter"/>
</dbReference>
<dbReference type="InterPro" id="IPR016064">
    <property type="entry name" value="NAD/diacylglycerol_kinase_sf"/>
</dbReference>
<gene>
    <name evidence="10" type="ORF">DICVIV_09523</name>
</gene>
<dbReference type="FunFam" id="2.60.200.40:FF:000012">
    <property type="entry name" value="Diacylglycerol kinase"/>
    <property type="match status" value="1"/>
</dbReference>
<reference evidence="10 11" key="1">
    <citation type="submission" date="2013-11" db="EMBL/GenBank/DDBJ databases">
        <title>Draft genome of the bovine lungworm Dictyocaulus viviparus.</title>
        <authorList>
            <person name="Mitreva M."/>
        </authorList>
    </citation>
    <scope>NUCLEOTIDE SEQUENCE [LARGE SCALE GENOMIC DNA]</scope>
    <source>
        <strain evidence="10 11">HannoverDv2000</strain>
    </source>
</reference>
<sequence>MAQYRARLLKDKMTNENDLLAQRLGSARRAMLPLFTTPNIIVSSISSDEDDPTVPARLVINENDSSLQTSGASTESNSAISSPHFDQYDHNFGSFESQVTSSNSIHRGILMSNALLSPCFINSLSSLRSKSFDISTLRRDDELFSITSDDSKSDSESVLQQSSSEIIRTKRSKSHDPSTTTDLLRRHSRTEYLTLFFRKALAKSPVVRRSAVEQEARTISKHSNSRYWYDEQIHPAEHIWMPSSRPGSSTSVDSECYLGDKDCRKMGEKRQCAACHMVAHTLCFSLLVKHDLNNMAIIKKREINTFSSAFVFLLQLNFNCKTTFQDHSMKKQLSREMIDSLSMHHWVHKETMAVVCSWCKESYHLKNCFSGGKLEERCNRGQLKDVIVPPNWIFRLPCRHRNKQLPNRRSRKLTRQYVVKPNDLSIGPSRPLIVFVNPKSGGNKGAKILHTMCWLLNPRQVFDITSLKGPKYGLEMYRKVANQLKLLVCGGDGTVGWVLQSLDILGWPKYPPMAIMPLGTGNDLSRWQIHVKPNLSFLEATDELHDVVQSTLPLTVMNNYFSIGADAHVALQFHHSRSANPQMLNSRLKNRIAYGGLGTIDLFKRTWKDLSDYIYLECDGVDITPRIKELKLHCILFHNITYYAGGTVPWGSESVAGDGAKPSCCDGKIEVLGLTTATLAALQMGGKGERLAQCSEVHVTTYKAIPMQVWKSCEFYVQHRPASVMAQVPVVVVGRQDYDTYKDTIDRLKETAFEIGVVNLDPECDLNVARVLIQNLLENHPCLPYEPSKDWRFLDYVMNAEEGTFRVPRTQEDVHSVCDISDSDDCILILDDAFLSITLGSAAIQSDLSFSPSVTEQDFMVEQQRMRDTLRIVLNSDTQETHL</sequence>
<evidence type="ECO:0000256" key="8">
    <source>
        <dbReference type="SAM" id="MobiDB-lite"/>
    </source>
</evidence>
<dbReference type="InterPro" id="IPR001206">
    <property type="entry name" value="Diacylglycerol_kinase_cat_dom"/>
</dbReference>
<dbReference type="InterPro" id="IPR017438">
    <property type="entry name" value="ATP-NAD_kinase_N"/>
</dbReference>
<name>A0A0D8XKU4_DICVI</name>
<evidence type="ECO:0000256" key="3">
    <source>
        <dbReference type="ARBA" id="ARBA00022679"/>
    </source>
</evidence>
<dbReference type="GO" id="GO:0007200">
    <property type="term" value="P:phospholipase C-activating G protein-coupled receptor signaling pathway"/>
    <property type="evidence" value="ECO:0007669"/>
    <property type="project" value="InterPro"/>
</dbReference>
<dbReference type="Proteomes" id="UP000053766">
    <property type="component" value="Unassembled WGS sequence"/>
</dbReference>
<evidence type="ECO:0000256" key="4">
    <source>
        <dbReference type="ARBA" id="ARBA00022741"/>
    </source>
</evidence>
<comment type="similarity">
    <text evidence="2 7">Belongs to the eukaryotic diacylglycerol kinase family.</text>
</comment>
<accession>A0A0D8XKU4</accession>
<feature type="region of interest" description="Disordered" evidence="8">
    <location>
        <begin position="148"/>
        <end position="183"/>
    </location>
</feature>
<keyword evidence="11" id="KW-1185">Reference proteome</keyword>
<reference evidence="11" key="2">
    <citation type="journal article" date="2016" name="Sci. Rep.">
        <title>Dictyocaulus viviparus genome, variome and transcriptome elucidate lungworm biology and support future intervention.</title>
        <authorList>
            <person name="McNulty S.N."/>
            <person name="Strube C."/>
            <person name="Rosa B.A."/>
            <person name="Martin J.C."/>
            <person name="Tyagi R."/>
            <person name="Choi Y.J."/>
            <person name="Wang Q."/>
            <person name="Hallsworth Pepin K."/>
            <person name="Zhang X."/>
            <person name="Ozersky P."/>
            <person name="Wilson R.K."/>
            <person name="Sternberg P.W."/>
            <person name="Gasser R.B."/>
            <person name="Mitreva M."/>
        </authorList>
    </citation>
    <scope>NUCLEOTIDE SEQUENCE [LARGE SCALE GENOMIC DNA]</scope>
    <source>
        <strain evidence="11">HannoverDv2000</strain>
    </source>
</reference>
<feature type="compositionally biased region" description="Low complexity" evidence="8">
    <location>
        <begin position="156"/>
        <end position="165"/>
    </location>
</feature>
<evidence type="ECO:0000313" key="10">
    <source>
        <dbReference type="EMBL" id="KJH44444.1"/>
    </source>
</evidence>
<dbReference type="AlphaFoldDB" id="A0A0D8XKU4"/>
<dbReference type="SMART" id="SM00046">
    <property type="entry name" value="DAGKc"/>
    <property type="match status" value="1"/>
</dbReference>
<keyword evidence="6 7" id="KW-0067">ATP-binding</keyword>
<evidence type="ECO:0000256" key="2">
    <source>
        <dbReference type="ARBA" id="ARBA00009280"/>
    </source>
</evidence>
<dbReference type="InterPro" id="IPR000756">
    <property type="entry name" value="Diacylglycerol_kin_accessory"/>
</dbReference>
<dbReference type="OrthoDB" id="242257at2759"/>
<dbReference type="InterPro" id="IPR056383">
    <property type="entry name" value="DGKI-like_dom"/>
</dbReference>
<evidence type="ECO:0000256" key="5">
    <source>
        <dbReference type="ARBA" id="ARBA00022777"/>
    </source>
</evidence>
<dbReference type="Pfam" id="PF00609">
    <property type="entry name" value="DAGK_acc"/>
    <property type="match status" value="1"/>
</dbReference>
<organism evidence="10 11">
    <name type="scientific">Dictyocaulus viviparus</name>
    <name type="common">Bovine lungworm</name>
    <dbReference type="NCBI Taxonomy" id="29172"/>
    <lineage>
        <taxon>Eukaryota</taxon>
        <taxon>Metazoa</taxon>
        <taxon>Ecdysozoa</taxon>
        <taxon>Nematoda</taxon>
        <taxon>Chromadorea</taxon>
        <taxon>Rhabditida</taxon>
        <taxon>Rhabditina</taxon>
        <taxon>Rhabditomorpha</taxon>
        <taxon>Strongyloidea</taxon>
        <taxon>Metastrongylidae</taxon>
        <taxon>Dictyocaulus</taxon>
    </lineage>
</organism>
<dbReference type="STRING" id="29172.A0A0D8XKU4"/>
<dbReference type="Gene3D" id="3.40.50.10330">
    <property type="entry name" value="Probable inorganic polyphosphate/atp-NAD kinase, domain 1"/>
    <property type="match status" value="1"/>
</dbReference>
<keyword evidence="4 7" id="KW-0547">Nucleotide-binding</keyword>
<evidence type="ECO:0000256" key="6">
    <source>
        <dbReference type="ARBA" id="ARBA00022840"/>
    </source>
</evidence>
<dbReference type="EMBL" id="KN716473">
    <property type="protein sequence ID" value="KJH44444.1"/>
    <property type="molecule type" value="Genomic_DNA"/>
</dbReference>
<feature type="domain" description="DAGKc" evidence="9">
    <location>
        <begin position="427"/>
        <end position="526"/>
    </location>
</feature>
<dbReference type="Gene3D" id="2.60.200.40">
    <property type="match status" value="1"/>
</dbReference>
<dbReference type="GO" id="GO:0004143">
    <property type="term" value="F:ATP-dependent diacylglycerol kinase activity"/>
    <property type="evidence" value="ECO:0007669"/>
    <property type="project" value="UniProtKB-EC"/>
</dbReference>
<evidence type="ECO:0000256" key="7">
    <source>
        <dbReference type="RuleBase" id="RU361128"/>
    </source>
</evidence>
<dbReference type="Pfam" id="PF23578">
    <property type="entry name" value="DGKI"/>
    <property type="match status" value="1"/>
</dbReference>
<keyword evidence="3 7" id="KW-0808">Transferase</keyword>
<dbReference type="EC" id="2.7.1.107" evidence="7"/>
<dbReference type="InterPro" id="IPR037607">
    <property type="entry name" value="DGK"/>
</dbReference>
<evidence type="ECO:0000313" key="11">
    <source>
        <dbReference type="Proteomes" id="UP000053766"/>
    </source>
</evidence>
<dbReference type="GO" id="GO:0005524">
    <property type="term" value="F:ATP binding"/>
    <property type="evidence" value="ECO:0007669"/>
    <property type="project" value="UniProtKB-KW"/>
</dbReference>
<dbReference type="PANTHER" id="PTHR11255">
    <property type="entry name" value="DIACYLGLYCEROL KINASE"/>
    <property type="match status" value="1"/>
</dbReference>
<dbReference type="Pfam" id="PF00781">
    <property type="entry name" value="DAGK_cat"/>
    <property type="match status" value="1"/>
</dbReference>